<name>A0A5M6CPV2_9BACT</name>
<keyword evidence="1" id="KW-0808">Transferase</keyword>
<dbReference type="AlphaFoldDB" id="A0A5M6CPV2"/>
<sequence length="401" mass="46101">MKILQLVNRIPFPLNDGGNIGVHYYTEGFLEAGIELSMLAMNTTRHWIDIEKLPALYSKLAYFKAVKVDNRIKPVDALLNLFKKSSYNIDRFISRAYEQELIQLLQNNDYDVVQLEGLYLVPYIETIRKYSKAKITIRQHNIEFRIWERLTEQAKNPLKKAYLNLLTNRLKAYEIDHKNDYDLVLTISKEDDNFFKALGQTSPTFLHPFGIKMTDIPFSPASEQPLSLYHIGAMDWLPNQESVNWLLRNVMPLVIEKMPDVKLYLAGRNMPQHYFQEQNKNIVVLGEVPDAQAFERDKSILVVPLLSGGGIRIKIFQAMAMGKTIVTTSIGVEGIEVENGKEVFVADNAAGFAEKIIEITKHPQLIRSTGSAARLLIEQKYNRQILIKELLDKYKELINKQ</sequence>
<dbReference type="PANTHER" id="PTHR12526:SF630">
    <property type="entry name" value="GLYCOSYLTRANSFERASE"/>
    <property type="match status" value="1"/>
</dbReference>
<dbReference type="CDD" id="cd03801">
    <property type="entry name" value="GT4_PimA-like"/>
    <property type="match status" value="1"/>
</dbReference>
<dbReference type="GO" id="GO:0016740">
    <property type="term" value="F:transferase activity"/>
    <property type="evidence" value="ECO:0007669"/>
    <property type="project" value="UniProtKB-KW"/>
</dbReference>
<organism evidence="1 2">
    <name type="scientific">Taibaiella lutea</name>
    <dbReference type="NCBI Taxonomy" id="2608001"/>
    <lineage>
        <taxon>Bacteria</taxon>
        <taxon>Pseudomonadati</taxon>
        <taxon>Bacteroidota</taxon>
        <taxon>Chitinophagia</taxon>
        <taxon>Chitinophagales</taxon>
        <taxon>Chitinophagaceae</taxon>
        <taxon>Taibaiella</taxon>
    </lineage>
</organism>
<comment type="caution">
    <text evidence="1">The sequence shown here is derived from an EMBL/GenBank/DDBJ whole genome shotgun (WGS) entry which is preliminary data.</text>
</comment>
<protein>
    <submittedName>
        <fullName evidence="1">Glycosyltransferase</fullName>
    </submittedName>
</protein>
<dbReference type="RefSeq" id="WP_150031904.1">
    <property type="nucleotide sequence ID" value="NZ_VWSH01000001.1"/>
</dbReference>
<dbReference type="Pfam" id="PF13692">
    <property type="entry name" value="Glyco_trans_1_4"/>
    <property type="match status" value="1"/>
</dbReference>
<keyword evidence="2" id="KW-1185">Reference proteome</keyword>
<dbReference type="PANTHER" id="PTHR12526">
    <property type="entry name" value="GLYCOSYLTRANSFERASE"/>
    <property type="match status" value="1"/>
</dbReference>
<gene>
    <name evidence="1" type="ORF">F0919_06545</name>
</gene>
<accession>A0A5M6CPV2</accession>
<evidence type="ECO:0000313" key="2">
    <source>
        <dbReference type="Proteomes" id="UP000323632"/>
    </source>
</evidence>
<dbReference type="Gene3D" id="3.40.50.2000">
    <property type="entry name" value="Glycogen Phosphorylase B"/>
    <property type="match status" value="1"/>
</dbReference>
<dbReference type="Proteomes" id="UP000323632">
    <property type="component" value="Unassembled WGS sequence"/>
</dbReference>
<proteinExistence type="predicted"/>
<dbReference type="EMBL" id="VWSH01000001">
    <property type="protein sequence ID" value="KAA5537328.1"/>
    <property type="molecule type" value="Genomic_DNA"/>
</dbReference>
<dbReference type="SUPFAM" id="SSF53756">
    <property type="entry name" value="UDP-Glycosyltransferase/glycogen phosphorylase"/>
    <property type="match status" value="1"/>
</dbReference>
<reference evidence="1 2" key="1">
    <citation type="submission" date="2019-09" db="EMBL/GenBank/DDBJ databases">
        <title>Genome sequence and assembly of Taibaiella sp.</title>
        <authorList>
            <person name="Chhetri G."/>
        </authorList>
    </citation>
    <scope>NUCLEOTIDE SEQUENCE [LARGE SCALE GENOMIC DNA]</scope>
    <source>
        <strain evidence="1 2">KVB11</strain>
    </source>
</reference>
<evidence type="ECO:0000313" key="1">
    <source>
        <dbReference type="EMBL" id="KAA5537328.1"/>
    </source>
</evidence>